<dbReference type="InterPro" id="IPR041517">
    <property type="entry name" value="DEGP_PDZ"/>
</dbReference>
<feature type="compositionally biased region" description="Polar residues" evidence="5">
    <location>
        <begin position="98"/>
        <end position="111"/>
    </location>
</feature>
<proteinExistence type="inferred from homology"/>
<feature type="compositionally biased region" description="Basic and acidic residues" evidence="5">
    <location>
        <begin position="124"/>
        <end position="154"/>
    </location>
</feature>
<dbReference type="Gene3D" id="3.20.190.20">
    <property type="match status" value="1"/>
</dbReference>
<dbReference type="InterPro" id="IPR009003">
    <property type="entry name" value="Peptidase_S1_PA"/>
</dbReference>
<reference evidence="7 8" key="1">
    <citation type="journal article" date="2014" name="Nat. Commun.">
        <title>Klebsormidium flaccidum genome reveals primary factors for plant terrestrial adaptation.</title>
        <authorList>
            <person name="Hori K."/>
            <person name="Maruyama F."/>
            <person name="Fujisawa T."/>
            <person name="Togashi T."/>
            <person name="Yamamoto N."/>
            <person name="Seo M."/>
            <person name="Sato S."/>
            <person name="Yamada T."/>
            <person name="Mori H."/>
            <person name="Tajima N."/>
            <person name="Moriyama T."/>
            <person name="Ikeuchi M."/>
            <person name="Watanabe M."/>
            <person name="Wada H."/>
            <person name="Kobayashi K."/>
            <person name="Saito M."/>
            <person name="Masuda T."/>
            <person name="Sasaki-Sekimoto Y."/>
            <person name="Mashiguchi K."/>
            <person name="Awai K."/>
            <person name="Shimojima M."/>
            <person name="Masuda S."/>
            <person name="Iwai M."/>
            <person name="Nobusawa T."/>
            <person name="Narise T."/>
            <person name="Kondo S."/>
            <person name="Saito H."/>
            <person name="Sato R."/>
            <person name="Murakawa M."/>
            <person name="Ihara Y."/>
            <person name="Oshima-Yamada Y."/>
            <person name="Ohtaka K."/>
            <person name="Satoh M."/>
            <person name="Sonobe K."/>
            <person name="Ishii M."/>
            <person name="Ohtani R."/>
            <person name="Kanamori-Sato M."/>
            <person name="Honoki R."/>
            <person name="Miyazaki D."/>
            <person name="Mochizuki H."/>
            <person name="Umetsu J."/>
            <person name="Higashi K."/>
            <person name="Shibata D."/>
            <person name="Kamiya Y."/>
            <person name="Sato N."/>
            <person name="Nakamura Y."/>
            <person name="Tabata S."/>
            <person name="Ida S."/>
            <person name="Kurokawa K."/>
            <person name="Ohta H."/>
        </authorList>
    </citation>
    <scope>NUCLEOTIDE SEQUENCE [LARGE SCALE GENOMIC DNA]</scope>
    <source>
        <strain evidence="7 8">NIES-2285</strain>
    </source>
</reference>
<dbReference type="FunFam" id="2.40.10.10:FF:000131">
    <property type="entry name" value="Protease Do-like 9"/>
    <property type="match status" value="1"/>
</dbReference>
<accession>A0A1Y1IJZ9</accession>
<keyword evidence="2 7" id="KW-0645">Protease</keyword>
<comment type="similarity">
    <text evidence="1">Belongs to the peptidase S1C family.</text>
</comment>
<dbReference type="Proteomes" id="UP000054558">
    <property type="component" value="Unassembled WGS sequence"/>
</dbReference>
<dbReference type="GO" id="GO:0006508">
    <property type="term" value="P:proteolysis"/>
    <property type="evidence" value="ECO:0007669"/>
    <property type="project" value="UniProtKB-KW"/>
</dbReference>
<dbReference type="Gene3D" id="2.40.10.10">
    <property type="entry name" value="Trypsin-like serine proteases"/>
    <property type="match status" value="2"/>
</dbReference>
<dbReference type="InterPro" id="IPR046449">
    <property type="entry name" value="DEGP_PDZ_sf"/>
</dbReference>
<evidence type="ECO:0000256" key="2">
    <source>
        <dbReference type="ARBA" id="ARBA00022670"/>
    </source>
</evidence>
<evidence type="ECO:0000256" key="5">
    <source>
        <dbReference type="SAM" id="MobiDB-lite"/>
    </source>
</evidence>
<evidence type="ECO:0000256" key="3">
    <source>
        <dbReference type="ARBA" id="ARBA00022801"/>
    </source>
</evidence>
<evidence type="ECO:0000256" key="4">
    <source>
        <dbReference type="ARBA" id="ARBA00022825"/>
    </source>
</evidence>
<keyword evidence="4" id="KW-0720">Serine protease</keyword>
<dbReference type="STRING" id="105231.A0A1Y1IJZ9"/>
<sequence length="651" mass="71431">MSALGAHTTLLRLGGCRQFFQRAAARSPRKTCLSTAGGGIAGFIAQRKCAPSLLKSDALFGAPGGRLLKHSGFGLEGLPGMASKRLQPSDSRDKSLRPNASTSLTSMSPSQPGGEWQRPHTKKREGDRAHAGKGGLKEGVKERGEKRSKGAERTWEFEEEFEEELVADAPFMDAVVKVYCTHTEPNYSLPWQKKRQYSSTGSGFMCAGRRVLTNAHCVEHHTQVKVKRRGDDTKFVATVLAIGTECDIALLTVEDEAFWRDVEPLNFGSLPRLQDGVTVVGYPIGGDTISVTSGVVSRIEVTSYVHGSTELLGVQIDAAINSGNSGGPAFNSRGECVGIAFQSLKSEDAENIGYVIPTPVINHFLTDFERNGQYTGFPALGIAWQRMESPALRQSLGLRNDQKGVLIRRLEPTSFAYNVLKEGDVILSFDGIPIANDGTVPFRSGERISFGYLVSQKYTSETATLRVSRQGEEVDVDVRLRIPKRLVPVHIFGKNPSYFIIAGLVFTPVCQPYLESEYGSDYDYDTPVKLLDRMLHGMARSDDEQVVVLSQVLAHDENIGYEDLSNRVVIRLNGVEIRNIKQLAELVESCQDPFLKFDLEYNEMLVLENAAARRATAQVLQDHCIPSARSADLVSTPVTEVEENTENGKPA</sequence>
<dbReference type="AlphaFoldDB" id="A0A1Y1IJZ9"/>
<dbReference type="PANTHER" id="PTHR45980:SF18">
    <property type="entry name" value="PROTEASE DO-LIKE 9"/>
    <property type="match status" value="1"/>
</dbReference>
<name>A0A1Y1IJZ9_KLENI</name>
<dbReference type="FunFam" id="2.40.10.10:FF:000012">
    <property type="entry name" value="protease Do-like 9"/>
    <property type="match status" value="1"/>
</dbReference>
<keyword evidence="3" id="KW-0378">Hydrolase</keyword>
<dbReference type="Pfam" id="PF13365">
    <property type="entry name" value="Trypsin_2"/>
    <property type="match status" value="1"/>
</dbReference>
<evidence type="ECO:0000259" key="6">
    <source>
        <dbReference type="Pfam" id="PF17815"/>
    </source>
</evidence>
<evidence type="ECO:0000256" key="1">
    <source>
        <dbReference type="ARBA" id="ARBA00010541"/>
    </source>
</evidence>
<organism evidence="7 8">
    <name type="scientific">Klebsormidium nitens</name>
    <name type="common">Green alga</name>
    <name type="synonym">Ulothrix nitens</name>
    <dbReference type="NCBI Taxonomy" id="105231"/>
    <lineage>
        <taxon>Eukaryota</taxon>
        <taxon>Viridiplantae</taxon>
        <taxon>Streptophyta</taxon>
        <taxon>Klebsormidiophyceae</taxon>
        <taxon>Klebsormidiales</taxon>
        <taxon>Klebsormidiaceae</taxon>
        <taxon>Klebsormidium</taxon>
    </lineage>
</organism>
<dbReference type="Gene3D" id="2.30.42.10">
    <property type="match status" value="1"/>
</dbReference>
<dbReference type="SUPFAM" id="SSF50494">
    <property type="entry name" value="Trypsin-like serine proteases"/>
    <property type="match status" value="1"/>
</dbReference>
<protein>
    <submittedName>
        <fullName evidence="7">HrtA/DegP protease</fullName>
    </submittedName>
</protein>
<evidence type="ECO:0000313" key="7">
    <source>
        <dbReference type="EMBL" id="GAQ91114.1"/>
    </source>
</evidence>
<dbReference type="EMBL" id="DF237678">
    <property type="protein sequence ID" value="GAQ91114.1"/>
    <property type="molecule type" value="Genomic_DNA"/>
</dbReference>
<dbReference type="PRINTS" id="PR00834">
    <property type="entry name" value="PROTEASES2C"/>
</dbReference>
<gene>
    <name evidence="7" type="ORF">KFL_007290030</name>
</gene>
<dbReference type="OrthoDB" id="4217619at2759"/>
<dbReference type="GO" id="GO:0004252">
    <property type="term" value="F:serine-type endopeptidase activity"/>
    <property type="evidence" value="ECO:0000318"/>
    <property type="project" value="GO_Central"/>
</dbReference>
<dbReference type="PANTHER" id="PTHR45980">
    <property type="match status" value="1"/>
</dbReference>
<feature type="domain" description="Protease Do-like PDZ" evidence="6">
    <location>
        <begin position="487"/>
        <end position="632"/>
    </location>
</feature>
<dbReference type="InterPro" id="IPR036034">
    <property type="entry name" value="PDZ_sf"/>
</dbReference>
<feature type="region of interest" description="Disordered" evidence="5">
    <location>
        <begin position="79"/>
        <end position="154"/>
    </location>
</feature>
<dbReference type="Pfam" id="PF17815">
    <property type="entry name" value="PDZ_3"/>
    <property type="match status" value="1"/>
</dbReference>
<dbReference type="SUPFAM" id="SSF50156">
    <property type="entry name" value="PDZ domain-like"/>
    <property type="match status" value="1"/>
</dbReference>
<dbReference type="InterPro" id="IPR001940">
    <property type="entry name" value="Peptidase_S1C"/>
</dbReference>
<keyword evidence="8" id="KW-1185">Reference proteome</keyword>
<dbReference type="InterPro" id="IPR043504">
    <property type="entry name" value="Peptidase_S1_PA_chymotrypsin"/>
</dbReference>
<evidence type="ECO:0000313" key="8">
    <source>
        <dbReference type="Proteomes" id="UP000054558"/>
    </source>
</evidence>
<dbReference type="OMA" id="PQTMAFK"/>